<dbReference type="SUPFAM" id="SSF55874">
    <property type="entry name" value="ATPase domain of HSP90 chaperone/DNA topoisomerase II/histidine kinase"/>
    <property type="match status" value="1"/>
</dbReference>
<dbReference type="EMBL" id="FOGF01000025">
    <property type="protein sequence ID" value="SER20495.1"/>
    <property type="molecule type" value="Genomic_DNA"/>
</dbReference>
<dbReference type="Gene3D" id="3.30.565.10">
    <property type="entry name" value="Histidine kinase-like ATPase, C-terminal domain"/>
    <property type="match status" value="1"/>
</dbReference>
<dbReference type="Proteomes" id="UP000198556">
    <property type="component" value="Unassembled WGS sequence"/>
</dbReference>
<reference evidence="17 18" key="1">
    <citation type="submission" date="2016-10" db="EMBL/GenBank/DDBJ databases">
        <authorList>
            <person name="de Groot N.N."/>
        </authorList>
    </citation>
    <scope>NUCLEOTIDE SEQUENCE [LARGE SCALE GENOMIC DNA]</scope>
    <source>
        <strain evidence="17 18">DSM 15827</strain>
    </source>
</reference>
<keyword evidence="7 14" id="KW-0812">Transmembrane</keyword>
<feature type="domain" description="HAMP" evidence="16">
    <location>
        <begin position="105"/>
        <end position="157"/>
    </location>
</feature>
<feature type="transmembrane region" description="Helical" evidence="14">
    <location>
        <begin position="81"/>
        <end position="103"/>
    </location>
</feature>
<dbReference type="STRING" id="137733.SAMN05421767_12525"/>
<dbReference type="CDD" id="cd00082">
    <property type="entry name" value="HisKA"/>
    <property type="match status" value="1"/>
</dbReference>
<dbReference type="SUPFAM" id="SSF47384">
    <property type="entry name" value="Homodimeric domain of signal transducing histidine kinase"/>
    <property type="match status" value="1"/>
</dbReference>
<keyword evidence="12" id="KW-0902">Two-component regulatory system</keyword>
<dbReference type="AlphaFoldDB" id="A0A1H9MAL8"/>
<evidence type="ECO:0000256" key="1">
    <source>
        <dbReference type="ARBA" id="ARBA00000085"/>
    </source>
</evidence>
<organism evidence="17 18">
    <name type="scientific">Granulicatella balaenopterae</name>
    <dbReference type="NCBI Taxonomy" id="137733"/>
    <lineage>
        <taxon>Bacteria</taxon>
        <taxon>Bacillati</taxon>
        <taxon>Bacillota</taxon>
        <taxon>Bacilli</taxon>
        <taxon>Lactobacillales</taxon>
        <taxon>Carnobacteriaceae</taxon>
        <taxon>Granulicatella</taxon>
    </lineage>
</organism>
<dbReference type="SMART" id="SM00387">
    <property type="entry name" value="HATPase_c"/>
    <property type="match status" value="1"/>
</dbReference>
<evidence type="ECO:0000256" key="4">
    <source>
        <dbReference type="ARBA" id="ARBA00022475"/>
    </source>
</evidence>
<evidence type="ECO:0000256" key="3">
    <source>
        <dbReference type="ARBA" id="ARBA00012438"/>
    </source>
</evidence>
<dbReference type="InterPro" id="IPR036097">
    <property type="entry name" value="HisK_dim/P_sf"/>
</dbReference>
<evidence type="ECO:0000256" key="10">
    <source>
        <dbReference type="ARBA" id="ARBA00022840"/>
    </source>
</evidence>
<dbReference type="GO" id="GO:0005886">
    <property type="term" value="C:plasma membrane"/>
    <property type="evidence" value="ECO:0007669"/>
    <property type="project" value="UniProtKB-SubCell"/>
</dbReference>
<dbReference type="FunFam" id="1.10.287.130:FF:000001">
    <property type="entry name" value="Two-component sensor histidine kinase"/>
    <property type="match status" value="1"/>
</dbReference>
<dbReference type="InterPro" id="IPR003661">
    <property type="entry name" value="HisK_dim/P_dom"/>
</dbReference>
<dbReference type="PANTHER" id="PTHR45528">
    <property type="entry name" value="SENSOR HISTIDINE KINASE CPXA"/>
    <property type="match status" value="1"/>
</dbReference>
<evidence type="ECO:0000256" key="8">
    <source>
        <dbReference type="ARBA" id="ARBA00022741"/>
    </source>
</evidence>
<evidence type="ECO:0000256" key="5">
    <source>
        <dbReference type="ARBA" id="ARBA00022553"/>
    </source>
</evidence>
<dbReference type="InterPro" id="IPR003594">
    <property type="entry name" value="HATPase_dom"/>
</dbReference>
<evidence type="ECO:0000313" key="17">
    <source>
        <dbReference type="EMBL" id="SER20495.1"/>
    </source>
</evidence>
<dbReference type="Pfam" id="PF02518">
    <property type="entry name" value="HATPase_c"/>
    <property type="match status" value="1"/>
</dbReference>
<dbReference type="PANTHER" id="PTHR45528:SF1">
    <property type="entry name" value="SENSOR HISTIDINE KINASE CPXA"/>
    <property type="match status" value="1"/>
</dbReference>
<dbReference type="GO" id="GO:0005524">
    <property type="term" value="F:ATP binding"/>
    <property type="evidence" value="ECO:0007669"/>
    <property type="project" value="UniProtKB-KW"/>
</dbReference>
<keyword evidence="5" id="KW-0597">Phosphoprotein</keyword>
<comment type="catalytic activity">
    <reaction evidence="1">
        <text>ATP + protein L-histidine = ADP + protein N-phospho-L-histidine.</text>
        <dbReference type="EC" id="2.7.13.3"/>
    </reaction>
</comment>
<dbReference type="InterPro" id="IPR050398">
    <property type="entry name" value="HssS/ArlS-like"/>
</dbReference>
<feature type="domain" description="Histidine kinase" evidence="15">
    <location>
        <begin position="172"/>
        <end position="389"/>
    </location>
</feature>
<sequence length="402" mass="46054">MRKMRNKIRKHNVSPDGMLRLTPKEYSELFLEGAVTLFAVFIIYIGILGILDQTLDYPLQIEDDQLLFREYWNLRTDNILFYYKIYNTVSVIFAFGFTSWRLIRRYRQMQLAHVLDELHRIATNDQYARIPFQLNGDMGKVVESINHLVDSTNRAMEEERKIEKSKDELITNVSHDLRTPLTSIIGYLGLITNGPHELEEEPKHYATVAYNKAQQMKVLVDELFEYTTMRPGGVPLRLSDVSINNFLEQVAADFELDVQKKDMSIEMIPSTKPIVLEIDAEKMVRVISNLLSNAVKYGEEGTAITIETKEENGIVSIAIKNSGPTIPTEVLNKLFYRFYRAEGSRSKETGGTGLGLAIAENIIHMHGGVIRAESVEHETSFYIFLPSENHSALKETTDYFIK</sequence>
<evidence type="ECO:0000256" key="9">
    <source>
        <dbReference type="ARBA" id="ARBA00022777"/>
    </source>
</evidence>
<dbReference type="EC" id="2.7.13.3" evidence="3"/>
<feature type="transmembrane region" description="Helical" evidence="14">
    <location>
        <begin position="29"/>
        <end position="51"/>
    </location>
</feature>
<keyword evidence="9 17" id="KW-0418">Kinase</keyword>
<evidence type="ECO:0000256" key="6">
    <source>
        <dbReference type="ARBA" id="ARBA00022679"/>
    </source>
</evidence>
<keyword evidence="13 14" id="KW-0472">Membrane</keyword>
<evidence type="ECO:0000259" key="15">
    <source>
        <dbReference type="PROSITE" id="PS50109"/>
    </source>
</evidence>
<dbReference type="InterPro" id="IPR036890">
    <property type="entry name" value="HATPase_C_sf"/>
</dbReference>
<protein>
    <recommendedName>
        <fullName evidence="3">histidine kinase</fullName>
        <ecNumber evidence="3">2.7.13.3</ecNumber>
    </recommendedName>
</protein>
<dbReference type="PRINTS" id="PR00344">
    <property type="entry name" value="BCTRLSENSOR"/>
</dbReference>
<evidence type="ECO:0000256" key="14">
    <source>
        <dbReference type="SAM" id="Phobius"/>
    </source>
</evidence>
<keyword evidence="11 14" id="KW-1133">Transmembrane helix</keyword>
<keyword evidence="8" id="KW-0547">Nucleotide-binding</keyword>
<dbReference type="InterPro" id="IPR003660">
    <property type="entry name" value="HAMP_dom"/>
</dbReference>
<dbReference type="SMART" id="SM00388">
    <property type="entry name" value="HisKA"/>
    <property type="match status" value="1"/>
</dbReference>
<dbReference type="InterPro" id="IPR004358">
    <property type="entry name" value="Sig_transdc_His_kin-like_C"/>
</dbReference>
<dbReference type="RefSeq" id="WP_089746961.1">
    <property type="nucleotide sequence ID" value="NZ_FOGF01000025.1"/>
</dbReference>
<dbReference type="PROSITE" id="PS50885">
    <property type="entry name" value="HAMP"/>
    <property type="match status" value="1"/>
</dbReference>
<dbReference type="PROSITE" id="PS50109">
    <property type="entry name" value="HIS_KIN"/>
    <property type="match status" value="1"/>
</dbReference>
<keyword evidence="10" id="KW-0067">ATP-binding</keyword>
<evidence type="ECO:0000256" key="12">
    <source>
        <dbReference type="ARBA" id="ARBA00023012"/>
    </source>
</evidence>
<accession>A0A1H9MAL8</accession>
<keyword evidence="18" id="KW-1185">Reference proteome</keyword>
<dbReference type="Gene3D" id="1.10.287.130">
    <property type="match status" value="1"/>
</dbReference>
<evidence type="ECO:0000259" key="16">
    <source>
        <dbReference type="PROSITE" id="PS50885"/>
    </source>
</evidence>
<evidence type="ECO:0000313" key="18">
    <source>
        <dbReference type="Proteomes" id="UP000198556"/>
    </source>
</evidence>
<dbReference type="InterPro" id="IPR005467">
    <property type="entry name" value="His_kinase_dom"/>
</dbReference>
<name>A0A1H9MAL8_9LACT</name>
<gene>
    <name evidence="17" type="ORF">SAMN05421767_12525</name>
</gene>
<evidence type="ECO:0000256" key="11">
    <source>
        <dbReference type="ARBA" id="ARBA00022989"/>
    </source>
</evidence>
<dbReference type="FunFam" id="3.30.565.10:FF:000006">
    <property type="entry name" value="Sensor histidine kinase WalK"/>
    <property type="match status" value="1"/>
</dbReference>
<dbReference type="CDD" id="cd00075">
    <property type="entry name" value="HATPase"/>
    <property type="match status" value="1"/>
</dbReference>
<evidence type="ECO:0000256" key="13">
    <source>
        <dbReference type="ARBA" id="ARBA00023136"/>
    </source>
</evidence>
<dbReference type="Pfam" id="PF00512">
    <property type="entry name" value="HisKA"/>
    <property type="match status" value="1"/>
</dbReference>
<keyword evidence="6" id="KW-0808">Transferase</keyword>
<dbReference type="OrthoDB" id="335833at2"/>
<dbReference type="GO" id="GO:0000155">
    <property type="term" value="F:phosphorelay sensor kinase activity"/>
    <property type="evidence" value="ECO:0007669"/>
    <property type="project" value="InterPro"/>
</dbReference>
<comment type="subcellular location">
    <subcellularLocation>
        <location evidence="2">Cell membrane</location>
        <topology evidence="2">Multi-pass membrane protein</topology>
    </subcellularLocation>
</comment>
<evidence type="ECO:0000256" key="2">
    <source>
        <dbReference type="ARBA" id="ARBA00004651"/>
    </source>
</evidence>
<keyword evidence="4" id="KW-1003">Cell membrane</keyword>
<proteinExistence type="predicted"/>
<evidence type="ECO:0000256" key="7">
    <source>
        <dbReference type="ARBA" id="ARBA00022692"/>
    </source>
</evidence>